<dbReference type="Pfam" id="PF14145">
    <property type="entry name" value="YrhK"/>
    <property type="match status" value="2"/>
</dbReference>
<gene>
    <name evidence="3" type="ORF">ACHHYP_08438</name>
</gene>
<comment type="caution">
    <text evidence="3">The sequence shown here is derived from an EMBL/GenBank/DDBJ whole genome shotgun (WGS) entry which is preliminary data.</text>
</comment>
<feature type="domain" description="YrhK" evidence="2">
    <location>
        <begin position="41"/>
        <end position="93"/>
    </location>
</feature>
<protein>
    <recommendedName>
        <fullName evidence="2">YrhK domain-containing protein</fullName>
    </recommendedName>
</protein>
<evidence type="ECO:0000313" key="4">
    <source>
        <dbReference type="Proteomes" id="UP000243579"/>
    </source>
</evidence>
<feature type="transmembrane region" description="Helical" evidence="1">
    <location>
        <begin position="35"/>
        <end position="57"/>
    </location>
</feature>
<feature type="transmembrane region" description="Helical" evidence="1">
    <location>
        <begin position="107"/>
        <end position="132"/>
    </location>
</feature>
<feature type="transmembrane region" description="Helical" evidence="1">
    <location>
        <begin position="218"/>
        <end position="236"/>
    </location>
</feature>
<name>A0A1V9ZKK4_ACHHY</name>
<proteinExistence type="predicted"/>
<feature type="transmembrane region" description="Helical" evidence="1">
    <location>
        <begin position="144"/>
        <end position="162"/>
    </location>
</feature>
<feature type="transmembrane region" description="Helical" evidence="1">
    <location>
        <begin position="174"/>
        <end position="198"/>
    </location>
</feature>
<accession>A0A1V9ZKK4</accession>
<keyword evidence="1" id="KW-0812">Transmembrane</keyword>
<evidence type="ECO:0000259" key="2">
    <source>
        <dbReference type="Pfam" id="PF14145"/>
    </source>
</evidence>
<keyword evidence="1" id="KW-0472">Membrane</keyword>
<keyword evidence="4" id="KW-1185">Reference proteome</keyword>
<feature type="domain" description="YrhK" evidence="2">
    <location>
        <begin position="181"/>
        <end position="242"/>
    </location>
</feature>
<sequence>MSHLEIATPTADHSSSGAPDIAAPASRTIAEAIGYYFSGSLYWVGGWCFLAGSILYYPRYANIYDSEGLGAIIGAWLFVVGCITFLVGSCWDVYCARACEGTGALRYFPVTCSLINVIGSIQFVIGGVYFVPVVYATAPSAGCYLFITGCSCFIVALLVDLARMLQSGTLRGQAWWYAAAHFNVLGNILFIVGSYYFLPEFLTPTDDSPEAIAIATDNTVFAINNFVVGSVAFVLAPTAQLIAAYKEPIAVPTEATKELAQLV</sequence>
<evidence type="ECO:0000313" key="3">
    <source>
        <dbReference type="EMBL" id="OQR98515.1"/>
    </source>
</evidence>
<dbReference type="InterPro" id="IPR025424">
    <property type="entry name" value="YrhK_domain"/>
</dbReference>
<organism evidence="3 4">
    <name type="scientific">Achlya hypogyna</name>
    <name type="common">Oomycete</name>
    <name type="synonym">Protoachlya hypogyna</name>
    <dbReference type="NCBI Taxonomy" id="1202772"/>
    <lineage>
        <taxon>Eukaryota</taxon>
        <taxon>Sar</taxon>
        <taxon>Stramenopiles</taxon>
        <taxon>Oomycota</taxon>
        <taxon>Saprolegniomycetes</taxon>
        <taxon>Saprolegniales</taxon>
        <taxon>Achlyaceae</taxon>
        <taxon>Achlya</taxon>
    </lineage>
</organism>
<dbReference type="EMBL" id="JNBR01000083">
    <property type="protein sequence ID" value="OQR98515.1"/>
    <property type="molecule type" value="Genomic_DNA"/>
</dbReference>
<feature type="transmembrane region" description="Helical" evidence="1">
    <location>
        <begin position="69"/>
        <end position="95"/>
    </location>
</feature>
<dbReference type="Proteomes" id="UP000243579">
    <property type="component" value="Unassembled WGS sequence"/>
</dbReference>
<dbReference type="AlphaFoldDB" id="A0A1V9ZKK4"/>
<reference evidence="3 4" key="1">
    <citation type="journal article" date="2014" name="Genome Biol. Evol.">
        <title>The secreted proteins of Achlya hypogyna and Thraustotheca clavata identify the ancestral oomycete secretome and reveal gene acquisitions by horizontal gene transfer.</title>
        <authorList>
            <person name="Misner I."/>
            <person name="Blouin N."/>
            <person name="Leonard G."/>
            <person name="Richards T.A."/>
            <person name="Lane C.E."/>
        </authorList>
    </citation>
    <scope>NUCLEOTIDE SEQUENCE [LARGE SCALE GENOMIC DNA]</scope>
    <source>
        <strain evidence="3 4">ATCC 48635</strain>
    </source>
</reference>
<evidence type="ECO:0000256" key="1">
    <source>
        <dbReference type="SAM" id="Phobius"/>
    </source>
</evidence>
<keyword evidence="1" id="KW-1133">Transmembrane helix</keyword>
<dbReference type="OrthoDB" id="369339at2759"/>